<organism evidence="3 4">
    <name type="scientific">Cellulosimicrobium composti</name>
    <dbReference type="NCBI Taxonomy" id="2672572"/>
    <lineage>
        <taxon>Bacteria</taxon>
        <taxon>Bacillati</taxon>
        <taxon>Actinomycetota</taxon>
        <taxon>Actinomycetes</taxon>
        <taxon>Micrococcales</taxon>
        <taxon>Promicromonosporaceae</taxon>
        <taxon>Cellulosimicrobium</taxon>
    </lineage>
</organism>
<feature type="signal peptide" evidence="2">
    <location>
        <begin position="1"/>
        <end position="25"/>
    </location>
</feature>
<evidence type="ECO:0000313" key="4">
    <source>
        <dbReference type="Proteomes" id="UP000440668"/>
    </source>
</evidence>
<protein>
    <submittedName>
        <fullName evidence="3">Uncharacterized protein</fullName>
    </submittedName>
</protein>
<gene>
    <name evidence="3" type="ORF">GJV82_09640</name>
</gene>
<feature type="chain" id="PRO_5026942969" evidence="2">
    <location>
        <begin position="26"/>
        <end position="157"/>
    </location>
</feature>
<dbReference type="PROSITE" id="PS51257">
    <property type="entry name" value="PROKAR_LIPOPROTEIN"/>
    <property type="match status" value="1"/>
</dbReference>
<reference evidence="3 4" key="1">
    <citation type="submission" date="2019-11" db="EMBL/GenBank/DDBJ databases">
        <title>Cellulosimicrobium composti sp. nov. isolated from a compost.</title>
        <authorList>
            <person name="Yang Y."/>
        </authorList>
    </citation>
    <scope>NUCLEOTIDE SEQUENCE [LARGE SCALE GENOMIC DNA]</scope>
    <source>
        <strain evidence="3 4">BIT-GX5</strain>
    </source>
</reference>
<evidence type="ECO:0000313" key="3">
    <source>
        <dbReference type="EMBL" id="MTG89205.1"/>
    </source>
</evidence>
<name>A0A6N7ZIA1_9MICO</name>
<accession>A0A6N7ZIA1</accession>
<proteinExistence type="predicted"/>
<dbReference type="RefSeq" id="WP_155099069.1">
    <property type="nucleotide sequence ID" value="NZ_WMKA01000018.1"/>
</dbReference>
<dbReference type="EMBL" id="WMKA01000018">
    <property type="protein sequence ID" value="MTG89205.1"/>
    <property type="molecule type" value="Genomic_DNA"/>
</dbReference>
<evidence type="ECO:0000256" key="1">
    <source>
        <dbReference type="SAM" id="MobiDB-lite"/>
    </source>
</evidence>
<comment type="caution">
    <text evidence="3">The sequence shown here is derived from an EMBL/GenBank/DDBJ whole genome shotgun (WGS) entry which is preliminary data.</text>
</comment>
<feature type="region of interest" description="Disordered" evidence="1">
    <location>
        <begin position="40"/>
        <end position="60"/>
    </location>
</feature>
<evidence type="ECO:0000256" key="2">
    <source>
        <dbReference type="SAM" id="SignalP"/>
    </source>
</evidence>
<dbReference type="AlphaFoldDB" id="A0A6N7ZIA1"/>
<sequence length="157" mass="15742">MDHRHRQARTVTCAVAALAALAACAGPVTPPDLVTRLADEPTSADSLPGTLVPAEMDPGSARRLGELDGVVFYAGSGTRDGEDLVCLVVALPGATPTGDSGASTCGPVTGLDGSDLPVDVQMSGVRVTAALVPDGLPTDGDLTRVTPNLAATVDRTP</sequence>
<keyword evidence="2" id="KW-0732">Signal</keyword>
<dbReference type="Proteomes" id="UP000440668">
    <property type="component" value="Unassembled WGS sequence"/>
</dbReference>